<protein>
    <submittedName>
        <fullName evidence="5">FAD-binding protein</fullName>
    </submittedName>
</protein>
<gene>
    <name evidence="5" type="ORF">EHS89_06310</name>
</gene>
<dbReference type="Gene3D" id="3.30.70.2450">
    <property type="match status" value="1"/>
</dbReference>
<name>A0A3P1SX47_9GAMM</name>
<comment type="caution">
    <text evidence="5">The sequence shown here is derived from an EMBL/GenBank/DDBJ whole genome shotgun (WGS) entry which is preliminary data.</text>
</comment>
<evidence type="ECO:0000256" key="1">
    <source>
        <dbReference type="ARBA" id="ARBA00001974"/>
    </source>
</evidence>
<dbReference type="Proteomes" id="UP000267535">
    <property type="component" value="Unassembled WGS sequence"/>
</dbReference>
<keyword evidence="2" id="KW-0285">Flavoprotein</keyword>
<dbReference type="GO" id="GO:0071949">
    <property type="term" value="F:FAD binding"/>
    <property type="evidence" value="ECO:0007669"/>
    <property type="project" value="InterPro"/>
</dbReference>
<dbReference type="OrthoDB" id="8672648at2"/>
<dbReference type="EMBL" id="RQXV01000002">
    <property type="protein sequence ID" value="RRD00693.1"/>
    <property type="molecule type" value="Genomic_DNA"/>
</dbReference>
<accession>A0A3P1SX47</accession>
<keyword evidence="6" id="KW-1185">Reference proteome</keyword>
<proteinExistence type="predicted"/>
<dbReference type="InterPro" id="IPR036188">
    <property type="entry name" value="FAD/NAD-bd_sf"/>
</dbReference>
<evidence type="ECO:0000313" key="5">
    <source>
        <dbReference type="EMBL" id="RRD00693.1"/>
    </source>
</evidence>
<evidence type="ECO:0000313" key="6">
    <source>
        <dbReference type="Proteomes" id="UP000267535"/>
    </source>
</evidence>
<dbReference type="PRINTS" id="PR00420">
    <property type="entry name" value="RNGMNOXGNASE"/>
</dbReference>
<dbReference type="NCBIfam" id="NF006002">
    <property type="entry name" value="PRK08132.1"/>
    <property type="match status" value="1"/>
</dbReference>
<feature type="domain" description="FAD-binding" evidence="4">
    <location>
        <begin position="27"/>
        <end position="364"/>
    </location>
</feature>
<dbReference type="Gene3D" id="3.50.50.60">
    <property type="entry name" value="FAD/NAD(P)-binding domain"/>
    <property type="match status" value="1"/>
</dbReference>
<organism evidence="5 6">
    <name type="scientific">Amphritea balenae</name>
    <dbReference type="NCBI Taxonomy" id="452629"/>
    <lineage>
        <taxon>Bacteria</taxon>
        <taxon>Pseudomonadati</taxon>
        <taxon>Pseudomonadota</taxon>
        <taxon>Gammaproteobacteria</taxon>
        <taxon>Oceanospirillales</taxon>
        <taxon>Oceanospirillaceae</taxon>
        <taxon>Amphritea</taxon>
    </lineage>
</organism>
<comment type="cofactor">
    <cofactor evidence="1">
        <name>FAD</name>
        <dbReference type="ChEBI" id="CHEBI:57692"/>
    </cofactor>
</comment>
<dbReference type="GO" id="GO:0016709">
    <property type="term" value="F:oxidoreductase activity, acting on paired donors, with incorporation or reduction of molecular oxygen, NAD(P)H as one donor, and incorporation of one atom of oxygen"/>
    <property type="evidence" value="ECO:0007669"/>
    <property type="project" value="UniProtKB-ARBA"/>
</dbReference>
<reference evidence="5 6" key="1">
    <citation type="submission" date="2018-11" db="EMBL/GenBank/DDBJ databases">
        <title>The draft genome sequence of Amphritea balenae JAMM 1525T.</title>
        <authorList>
            <person name="Fang Z."/>
            <person name="Zhang Y."/>
            <person name="Han X."/>
        </authorList>
    </citation>
    <scope>NUCLEOTIDE SEQUENCE [LARGE SCALE GENOMIC DNA]</scope>
    <source>
        <strain evidence="5 6">JAMM 1525</strain>
    </source>
</reference>
<keyword evidence="3" id="KW-0274">FAD</keyword>
<dbReference type="Pfam" id="PF01494">
    <property type="entry name" value="FAD_binding_3"/>
    <property type="match status" value="1"/>
</dbReference>
<dbReference type="InterPro" id="IPR002938">
    <property type="entry name" value="FAD-bd"/>
</dbReference>
<dbReference type="Gene3D" id="3.40.30.120">
    <property type="match status" value="1"/>
</dbReference>
<dbReference type="PANTHER" id="PTHR43004:SF19">
    <property type="entry name" value="BINDING MONOOXYGENASE, PUTATIVE (JCVI)-RELATED"/>
    <property type="match status" value="1"/>
</dbReference>
<sequence>MFKTYTRPEFSYSRDTDQDAEDVVHHQVIVVGAGPSGMATAIGLAQQGIAVVLLDSSNTVSTGSRAVCYSQRSLDIADRLGIGQRLVEKGTSWSFGRTFFGDTEVDSFNLTDTDSRHPAFVNLQQYYLEEYLIDRIGELSAISLRWENRVVRIDHSNELTLLKIDTPEGSYQLSCDYLIAGDGANSFIRSESHQDFKGQIFHNRFLIADVVMETDKFPVERWLWFNPAFHDGQTALIQPQADNVWRIDFDIGWQADPAEERKPENVIARVEALLGGDVSFELEWASVYTFTCRRMDRFRKANLFFVGDAAHQVSPFSARGINSGFEDADNLVWKLRLVIDGLASDSLLDSYSDERCYAADRNMQLSTNATDFITPKAGQCRVFRDAVLDLAKDYDFARTLVNSGRLSEAVFIEESPLNTSDADHFDCDVLPGAPCADGPVLYQGKDTFLRSVLGISFTGLLFVDQEDEASRVVAQLDAQLAELAELAVPVKTYIIAPHGMELALPEGGKVIVDHRAVVRQRLDAKAGTFYLCRPDQLIAARMRRFDMPAVLAAHSRALGNYQEYEENDNG</sequence>
<dbReference type="AlphaFoldDB" id="A0A3P1SX47"/>
<dbReference type="RefSeq" id="WP_124925275.1">
    <property type="nucleotide sequence ID" value="NZ_BMOH01000003.1"/>
</dbReference>
<dbReference type="SUPFAM" id="SSF51905">
    <property type="entry name" value="FAD/NAD(P)-binding domain"/>
    <property type="match status" value="1"/>
</dbReference>
<dbReference type="PANTHER" id="PTHR43004">
    <property type="entry name" value="TRK SYSTEM POTASSIUM UPTAKE PROTEIN"/>
    <property type="match status" value="1"/>
</dbReference>
<dbReference type="InterPro" id="IPR050641">
    <property type="entry name" value="RIFMO-like"/>
</dbReference>
<evidence type="ECO:0000259" key="4">
    <source>
        <dbReference type="Pfam" id="PF01494"/>
    </source>
</evidence>
<evidence type="ECO:0000256" key="3">
    <source>
        <dbReference type="ARBA" id="ARBA00022827"/>
    </source>
</evidence>
<evidence type="ECO:0000256" key="2">
    <source>
        <dbReference type="ARBA" id="ARBA00022630"/>
    </source>
</evidence>